<feature type="domain" description="LytR/CpsA/Psr regulator C-terminal" evidence="2">
    <location>
        <begin position="82"/>
        <end position="167"/>
    </location>
</feature>
<dbReference type="InterPro" id="IPR027381">
    <property type="entry name" value="LytR/CpsA/Psr_C"/>
</dbReference>
<keyword evidence="1" id="KW-0812">Transmembrane</keyword>
<proteinExistence type="predicted"/>
<accession>A0ABX1SZV5</accession>
<dbReference type="RefSeq" id="WP_172146813.1">
    <property type="nucleotide sequence ID" value="NZ_JAAIIJ010000026.1"/>
</dbReference>
<dbReference type="Gene3D" id="3.30.70.2390">
    <property type="match status" value="1"/>
</dbReference>
<evidence type="ECO:0000313" key="4">
    <source>
        <dbReference type="Proteomes" id="UP000553756"/>
    </source>
</evidence>
<dbReference type="EMBL" id="JAAIIJ010000026">
    <property type="protein sequence ID" value="NMN02712.1"/>
    <property type="molecule type" value="Genomic_DNA"/>
</dbReference>
<evidence type="ECO:0000313" key="3">
    <source>
        <dbReference type="EMBL" id="NMN02712.1"/>
    </source>
</evidence>
<organism evidence="3 4">
    <name type="scientific">Bifidobacterium panos</name>
    <dbReference type="NCBI Taxonomy" id="2675321"/>
    <lineage>
        <taxon>Bacteria</taxon>
        <taxon>Bacillati</taxon>
        <taxon>Actinomycetota</taxon>
        <taxon>Actinomycetes</taxon>
        <taxon>Bifidobacteriales</taxon>
        <taxon>Bifidobacteriaceae</taxon>
        <taxon>Bifidobacterium</taxon>
    </lineage>
</organism>
<gene>
    <name evidence="3" type="ORF">G1C94_1334</name>
</gene>
<keyword evidence="1" id="KW-1133">Transmembrane helix</keyword>
<protein>
    <submittedName>
        <fullName evidence="3">LytR cell envelope-related transcriptional attenuator</fullName>
    </submittedName>
</protein>
<name>A0ABX1SZV5_9BIFI</name>
<dbReference type="Pfam" id="PF13399">
    <property type="entry name" value="LytR_C"/>
    <property type="match status" value="1"/>
</dbReference>
<dbReference type="Proteomes" id="UP000553756">
    <property type="component" value="Unassembled WGS sequence"/>
</dbReference>
<keyword evidence="1" id="KW-0472">Membrane</keyword>
<evidence type="ECO:0000259" key="2">
    <source>
        <dbReference type="Pfam" id="PF13399"/>
    </source>
</evidence>
<reference evidence="3 4" key="1">
    <citation type="submission" date="2020-02" db="EMBL/GenBank/DDBJ databases">
        <title>Characterization of phylogenetic diversity of novel bifidobacterial species isolated in Czech ZOOs.</title>
        <authorList>
            <person name="Lugli G.A."/>
            <person name="Vera N.B."/>
            <person name="Ventura M."/>
        </authorList>
    </citation>
    <scope>NUCLEOTIDE SEQUENCE [LARGE SCALE GENOMIC DNA]</scope>
    <source>
        <strain evidence="3 4">DSM 109963</strain>
    </source>
</reference>
<evidence type="ECO:0000256" key="1">
    <source>
        <dbReference type="SAM" id="Phobius"/>
    </source>
</evidence>
<keyword evidence="4" id="KW-1185">Reference proteome</keyword>
<comment type="caution">
    <text evidence="3">The sequence shown here is derived from an EMBL/GenBank/DDBJ whole genome shotgun (WGS) entry which is preliminary data.</text>
</comment>
<sequence length="206" mass="22611">MSEVYDERAARKAYIRNRQKRVFSITAAILVVALVVASLFYFKVINISTGAKTADEPNYGQAVPCSAKNEDGTAMNWSEPNTVPVRVRNGTEFAGLAKAVGEALQDYQFNVTGVDDYTSHNVERTTIYFGENAINPAYTLNAYFTDAVMVMDDRSDRLVDVVVGATFNNLEKGKKGGTIKDFQGCKTVDEMKATGLPKASEHTEVN</sequence>
<feature type="transmembrane region" description="Helical" evidence="1">
    <location>
        <begin position="21"/>
        <end position="42"/>
    </location>
</feature>